<dbReference type="SUPFAM" id="SSF103473">
    <property type="entry name" value="MFS general substrate transporter"/>
    <property type="match status" value="1"/>
</dbReference>
<feature type="transmembrane region" description="Helical" evidence="8">
    <location>
        <begin position="406"/>
        <end position="423"/>
    </location>
</feature>
<feature type="transmembrane region" description="Helical" evidence="8">
    <location>
        <begin position="333"/>
        <end position="353"/>
    </location>
</feature>
<evidence type="ECO:0000313" key="10">
    <source>
        <dbReference type="EMBL" id="SBT43747.1"/>
    </source>
</evidence>
<evidence type="ECO:0000256" key="6">
    <source>
        <dbReference type="ARBA" id="ARBA00023136"/>
    </source>
</evidence>
<keyword evidence="5 8" id="KW-1133">Transmembrane helix</keyword>
<dbReference type="InterPro" id="IPR020846">
    <property type="entry name" value="MFS_dom"/>
</dbReference>
<dbReference type="InterPro" id="IPR036259">
    <property type="entry name" value="MFS_trans_sf"/>
</dbReference>
<evidence type="ECO:0000259" key="9">
    <source>
        <dbReference type="PROSITE" id="PS50850"/>
    </source>
</evidence>
<keyword evidence="6 8" id="KW-0472">Membrane</keyword>
<keyword evidence="4 8" id="KW-0812">Transmembrane</keyword>
<dbReference type="Proteomes" id="UP000199385">
    <property type="component" value="Chromosome I"/>
</dbReference>
<dbReference type="InterPro" id="IPR011701">
    <property type="entry name" value="MFS"/>
</dbReference>
<keyword evidence="2" id="KW-0813">Transport</keyword>
<dbReference type="CDD" id="cd17321">
    <property type="entry name" value="MFS_MMR_MDR_like"/>
    <property type="match status" value="1"/>
</dbReference>
<feature type="transmembrane region" description="Helical" evidence="8">
    <location>
        <begin position="106"/>
        <end position="127"/>
    </location>
</feature>
<evidence type="ECO:0000256" key="3">
    <source>
        <dbReference type="ARBA" id="ARBA00022475"/>
    </source>
</evidence>
<dbReference type="PANTHER" id="PTHR42718:SF47">
    <property type="entry name" value="METHYL VIOLOGEN RESISTANCE PROTEIN SMVA"/>
    <property type="match status" value="1"/>
</dbReference>
<feature type="transmembrane region" description="Helical" evidence="8">
    <location>
        <begin position="230"/>
        <end position="248"/>
    </location>
</feature>
<sequence>MATAQAKAGRREWIGLAVLVMVTLIISMDMTVLSYALPFITADLAPTSSQLLWITDVYAFVLAGLLIPMGTLGDRIGRRRLLMIGAAVFGAASVATALSTSPGMLIGTRAVMGAAGATLMPSTMSLIRNMFHDENERRAAIGMWAAGFSAGGVIGLVAGGALLQHFSWGTVFEINVPVMLLLLVLAPLLLPEFRNAGAGRLDLFSTVLAFVAVLPTIWGVKEFAAHGWSWPPLAGVVAGLLFLTVFVLRQRRLADPLIDVTLFRAPAFSAAVVLNVLANFALVGFMFFISQYLQLVLGLRPFTAGLWSLPAAGAAGIGAAVLAPMLAQRFRRAYVAAGGLVVAAIGCAVLARVGDTSGLSLVVVGQALMSGGIAMVLTLSAELIVSTAPPERAGAAAGLSETGSQFGAALGVAILGSIGAYVYRQQLTDAAPAGVPADTWSTARETLGGAVEASRSLPTAVADTVVTLARAAFADEMRTAAVASGVILLVTAVLAAVLLRGVGASVPSQAPATGGSDPDPGAGADPGATPDLAGAGAAPATADAGPDDPAGVARAADGVDARIPVSPAPAGTASVAAVDEPTGPTPAAHPVA</sequence>
<keyword evidence="3" id="KW-1003">Cell membrane</keyword>
<protein>
    <submittedName>
        <fullName evidence="10">MFS transporter, DHA2 family, multidrug resistance protein</fullName>
    </submittedName>
</protein>
<comment type="subcellular location">
    <subcellularLocation>
        <location evidence="1">Cell membrane</location>
        <topology evidence="1">Multi-pass membrane protein</topology>
    </subcellularLocation>
</comment>
<evidence type="ECO:0000256" key="4">
    <source>
        <dbReference type="ARBA" id="ARBA00022692"/>
    </source>
</evidence>
<feature type="transmembrane region" description="Helical" evidence="8">
    <location>
        <begin position="268"/>
        <end position="293"/>
    </location>
</feature>
<dbReference type="Gene3D" id="1.20.1720.10">
    <property type="entry name" value="Multidrug resistance protein D"/>
    <property type="match status" value="1"/>
</dbReference>
<evidence type="ECO:0000256" key="2">
    <source>
        <dbReference type="ARBA" id="ARBA00022448"/>
    </source>
</evidence>
<keyword evidence="11" id="KW-1185">Reference proteome</keyword>
<feature type="transmembrane region" description="Helical" evidence="8">
    <location>
        <begin position="359"/>
        <end position="385"/>
    </location>
</feature>
<feature type="transmembrane region" description="Helical" evidence="8">
    <location>
        <begin position="305"/>
        <end position="326"/>
    </location>
</feature>
<feature type="region of interest" description="Disordered" evidence="7">
    <location>
        <begin position="506"/>
        <end position="592"/>
    </location>
</feature>
<feature type="transmembrane region" description="Helical" evidence="8">
    <location>
        <begin position="50"/>
        <end position="69"/>
    </location>
</feature>
<dbReference type="GO" id="GO:0005886">
    <property type="term" value="C:plasma membrane"/>
    <property type="evidence" value="ECO:0007669"/>
    <property type="project" value="UniProtKB-SubCell"/>
</dbReference>
<dbReference type="GO" id="GO:0022857">
    <property type="term" value="F:transmembrane transporter activity"/>
    <property type="evidence" value="ECO:0007669"/>
    <property type="project" value="InterPro"/>
</dbReference>
<dbReference type="Gene3D" id="1.20.1250.20">
    <property type="entry name" value="MFS general substrate transporter like domains"/>
    <property type="match status" value="1"/>
</dbReference>
<evidence type="ECO:0000256" key="7">
    <source>
        <dbReference type="SAM" id="MobiDB-lite"/>
    </source>
</evidence>
<evidence type="ECO:0000256" key="5">
    <source>
        <dbReference type="ARBA" id="ARBA00022989"/>
    </source>
</evidence>
<feature type="transmembrane region" description="Helical" evidence="8">
    <location>
        <begin position="480"/>
        <end position="499"/>
    </location>
</feature>
<feature type="transmembrane region" description="Helical" evidence="8">
    <location>
        <begin position="12"/>
        <end position="38"/>
    </location>
</feature>
<feature type="transmembrane region" description="Helical" evidence="8">
    <location>
        <begin position="168"/>
        <end position="189"/>
    </location>
</feature>
<dbReference type="RefSeq" id="WP_231921433.1">
    <property type="nucleotide sequence ID" value="NZ_LT594323.1"/>
</dbReference>
<evidence type="ECO:0000313" key="11">
    <source>
        <dbReference type="Proteomes" id="UP000199385"/>
    </source>
</evidence>
<proteinExistence type="predicted"/>
<dbReference type="PROSITE" id="PS50850">
    <property type="entry name" value="MFS"/>
    <property type="match status" value="1"/>
</dbReference>
<dbReference type="STRING" id="261654.GA0070611_2441"/>
<reference evidence="11" key="1">
    <citation type="submission" date="2016-06" db="EMBL/GenBank/DDBJ databases">
        <authorList>
            <person name="Varghese N."/>
            <person name="Submissions Spin"/>
        </authorList>
    </citation>
    <scope>NUCLEOTIDE SEQUENCE [LARGE SCALE GENOMIC DNA]</scope>
    <source>
        <strain evidence="11">DSM 44815</strain>
    </source>
</reference>
<dbReference type="AlphaFoldDB" id="A0A1A8ZIP3"/>
<feature type="compositionally biased region" description="Low complexity" evidence="7">
    <location>
        <begin position="506"/>
        <end position="558"/>
    </location>
</feature>
<dbReference type="Pfam" id="PF07690">
    <property type="entry name" value="MFS_1"/>
    <property type="match status" value="1"/>
</dbReference>
<dbReference type="PATRIC" id="fig|261654.4.peg.2486"/>
<dbReference type="PANTHER" id="PTHR42718">
    <property type="entry name" value="MAJOR FACILITATOR SUPERFAMILY MULTIDRUG TRANSPORTER MFSC"/>
    <property type="match status" value="1"/>
</dbReference>
<evidence type="ECO:0000256" key="8">
    <source>
        <dbReference type="SAM" id="Phobius"/>
    </source>
</evidence>
<feature type="domain" description="Major facilitator superfamily (MFS) profile" evidence="9">
    <location>
        <begin position="15"/>
        <end position="503"/>
    </location>
</feature>
<dbReference type="EMBL" id="LT594323">
    <property type="protein sequence ID" value="SBT43747.1"/>
    <property type="molecule type" value="Genomic_DNA"/>
</dbReference>
<feature type="transmembrane region" description="Helical" evidence="8">
    <location>
        <begin position="81"/>
        <end position="100"/>
    </location>
</feature>
<organism evidence="10 11">
    <name type="scientific">Micromonospora auratinigra</name>
    <dbReference type="NCBI Taxonomy" id="261654"/>
    <lineage>
        <taxon>Bacteria</taxon>
        <taxon>Bacillati</taxon>
        <taxon>Actinomycetota</taxon>
        <taxon>Actinomycetes</taxon>
        <taxon>Micromonosporales</taxon>
        <taxon>Micromonosporaceae</taxon>
        <taxon>Micromonospora</taxon>
    </lineage>
</organism>
<accession>A0A1A8ZIP3</accession>
<feature type="transmembrane region" description="Helical" evidence="8">
    <location>
        <begin position="201"/>
        <end position="218"/>
    </location>
</feature>
<gene>
    <name evidence="10" type="ORF">GA0070611_2441</name>
</gene>
<name>A0A1A8ZIP3_9ACTN</name>
<evidence type="ECO:0000256" key="1">
    <source>
        <dbReference type="ARBA" id="ARBA00004651"/>
    </source>
</evidence>
<feature type="transmembrane region" description="Helical" evidence="8">
    <location>
        <begin position="139"/>
        <end position="162"/>
    </location>
</feature>